<dbReference type="Proteomes" id="UP001172054">
    <property type="component" value="Unassembled WGS sequence"/>
</dbReference>
<protein>
    <submittedName>
        <fullName evidence="3">Alpha/beta hydrolase</fullName>
    </submittedName>
</protein>
<reference evidence="3 4" key="1">
    <citation type="submission" date="2023-06" db="EMBL/GenBank/DDBJ databases">
        <title>Novel species in genus Planococcus.</title>
        <authorList>
            <person name="Ning S."/>
        </authorList>
    </citation>
    <scope>NUCLEOTIDE SEQUENCE [LARGE SCALE GENOMIC DNA]</scope>
    <source>
        <strain evidence="3 4">N064</strain>
    </source>
</reference>
<evidence type="ECO:0000313" key="4">
    <source>
        <dbReference type="Proteomes" id="UP001172054"/>
    </source>
</evidence>
<comment type="caution">
    <text evidence="3">The sequence shown here is derived from an EMBL/GenBank/DDBJ whole genome shotgun (WGS) entry which is preliminary data.</text>
</comment>
<evidence type="ECO:0000313" key="3">
    <source>
        <dbReference type="EMBL" id="MDN7228908.1"/>
    </source>
</evidence>
<dbReference type="PANTHER" id="PTHR48081:SF6">
    <property type="entry name" value="PEPTIDASE S9 PROLYL OLIGOPEPTIDASE CATALYTIC DOMAIN-CONTAINING PROTEIN"/>
    <property type="match status" value="1"/>
</dbReference>
<keyword evidence="4" id="KW-1185">Reference proteome</keyword>
<proteinExistence type="predicted"/>
<dbReference type="SUPFAM" id="SSF53474">
    <property type="entry name" value="alpha/beta-Hydrolases"/>
    <property type="match status" value="1"/>
</dbReference>
<feature type="domain" description="BD-FAE-like" evidence="2">
    <location>
        <begin position="75"/>
        <end position="279"/>
    </location>
</feature>
<sequence>MFFKTMFQKSNKIFLVFSMVIFVIAAAAVWATASFVEDASPTKASEAFLFDLEKIQKEVKVVKNLVYSDKKDSLLDIYYPAEGGDKLPVILWIHGGGFVGGSKDSRQEYGMALAHAGYVVANIDYALAPEQLYPGPVIQANEALGYLQLHAEKYGGDMSRVFIGGDSAGAQISSQVAAVMSNKGLAQAMDIVPAVQPEQLKGALLFCGLFNMETVRATGFPNIDNFLSAYTGAKPFESFENLAQLSTVNQLTPAYPPVFITVGDADPLASQSVELAEALEASSVAVDSMFFIGTEKQLKHEFQYALDTIDGQETLARALDFLFANSN</sequence>
<name>A0ABT8MVI5_9BACL</name>
<evidence type="ECO:0000259" key="2">
    <source>
        <dbReference type="Pfam" id="PF20434"/>
    </source>
</evidence>
<dbReference type="PANTHER" id="PTHR48081">
    <property type="entry name" value="AB HYDROLASE SUPERFAMILY PROTEIN C4A8.06C"/>
    <property type="match status" value="1"/>
</dbReference>
<dbReference type="Gene3D" id="3.40.50.1820">
    <property type="entry name" value="alpha/beta hydrolase"/>
    <property type="match status" value="1"/>
</dbReference>
<dbReference type="RefSeq" id="WP_301727058.1">
    <property type="nucleotide sequence ID" value="NZ_JAUJWW010000008.1"/>
</dbReference>
<dbReference type="Pfam" id="PF20434">
    <property type="entry name" value="BD-FAE"/>
    <property type="match status" value="1"/>
</dbReference>
<accession>A0ABT8MVI5</accession>
<dbReference type="InterPro" id="IPR049492">
    <property type="entry name" value="BD-FAE-like_dom"/>
</dbReference>
<dbReference type="EMBL" id="JAUJWW010000008">
    <property type="protein sequence ID" value="MDN7228908.1"/>
    <property type="molecule type" value="Genomic_DNA"/>
</dbReference>
<keyword evidence="1 3" id="KW-0378">Hydrolase</keyword>
<evidence type="ECO:0000256" key="1">
    <source>
        <dbReference type="ARBA" id="ARBA00022801"/>
    </source>
</evidence>
<organism evidence="3 4">
    <name type="scientific">Planococcus liqunii</name>
    <dbReference type="NCBI Taxonomy" id="3058394"/>
    <lineage>
        <taxon>Bacteria</taxon>
        <taxon>Bacillati</taxon>
        <taxon>Bacillota</taxon>
        <taxon>Bacilli</taxon>
        <taxon>Bacillales</taxon>
        <taxon>Caryophanaceae</taxon>
        <taxon>Planococcus</taxon>
    </lineage>
</organism>
<gene>
    <name evidence="3" type="ORF">QWY15_16675</name>
</gene>
<dbReference type="InterPro" id="IPR050300">
    <property type="entry name" value="GDXG_lipolytic_enzyme"/>
</dbReference>
<dbReference type="GO" id="GO:0016787">
    <property type="term" value="F:hydrolase activity"/>
    <property type="evidence" value="ECO:0007669"/>
    <property type="project" value="UniProtKB-KW"/>
</dbReference>
<dbReference type="InterPro" id="IPR029058">
    <property type="entry name" value="AB_hydrolase_fold"/>
</dbReference>